<keyword evidence="3" id="KW-0812">Transmembrane</keyword>
<reference evidence="5" key="1">
    <citation type="submission" date="2023-10" db="EMBL/GenBank/DDBJ databases">
        <authorList>
            <person name="Chen Y."/>
            <person name="Shah S."/>
            <person name="Dougan E. K."/>
            <person name="Thang M."/>
            <person name="Chan C."/>
        </authorList>
    </citation>
    <scope>NUCLEOTIDE SEQUENCE [LARGE SCALE GENOMIC DNA]</scope>
</reference>
<feature type="region of interest" description="Disordered" evidence="2">
    <location>
        <begin position="119"/>
        <end position="169"/>
    </location>
</feature>
<accession>A0ABN9RRS1</accession>
<proteinExistence type="predicted"/>
<name>A0ABN9RRS1_9DINO</name>
<evidence type="ECO:0000256" key="2">
    <source>
        <dbReference type="SAM" id="MobiDB-lite"/>
    </source>
</evidence>
<dbReference type="PROSITE" id="PS50222">
    <property type="entry name" value="EF_HAND_2"/>
    <property type="match status" value="1"/>
</dbReference>
<feature type="compositionally biased region" description="Basic and acidic residues" evidence="2">
    <location>
        <begin position="589"/>
        <end position="604"/>
    </location>
</feature>
<feature type="transmembrane region" description="Helical" evidence="3">
    <location>
        <begin position="180"/>
        <end position="204"/>
    </location>
</feature>
<comment type="caution">
    <text evidence="5">The sequence shown here is derived from an EMBL/GenBank/DDBJ whole genome shotgun (WGS) entry which is preliminary data.</text>
</comment>
<dbReference type="SUPFAM" id="SSF47473">
    <property type="entry name" value="EF-hand"/>
    <property type="match status" value="1"/>
</dbReference>
<feature type="transmembrane region" description="Helical" evidence="3">
    <location>
        <begin position="267"/>
        <end position="289"/>
    </location>
</feature>
<feature type="transmembrane region" description="Helical" evidence="3">
    <location>
        <begin position="225"/>
        <end position="247"/>
    </location>
</feature>
<evidence type="ECO:0000256" key="3">
    <source>
        <dbReference type="SAM" id="Phobius"/>
    </source>
</evidence>
<evidence type="ECO:0000313" key="6">
    <source>
        <dbReference type="Proteomes" id="UP001189429"/>
    </source>
</evidence>
<gene>
    <name evidence="5" type="ORF">PCOR1329_LOCUS23081</name>
</gene>
<keyword evidence="3" id="KW-1133">Transmembrane helix</keyword>
<sequence length="784" mass="84680">MRGRQRRWIACGITGLSSSGGGRACHSRRVELASRGSSGPCSKQRYLGGRKCEGLTSAWCWHLNQSESATGSSGPWETRSRQSRSSSTSSGASRGAFHIVTSDVPTVFGLRLASSRSSSSSTVADSLHNPAAARRPLPAERGARHPAGHGGPDQPQGAKRGRDGAFPGGSNRMDQLAARLLLTGSLMQLWLLHAVAAAFPLRSLHSPFRRDLGCLAAYSRTASVLFRYLGPLSALPLPVAMAIRWNRMGRWVGQIAVLLVPTAERQVGWHTLSFCWAASLPVLTTAAAWSVRSSLYSHHHLFITLTFLCHLTAALCFAVSLELVKWAVLGVGGIIAIGVLLFARYTAEFTSGSLLKAAQLQWACAHVVPILGVVLAAALEVEAGVAMALIEYICGSQDIVPVKMCIRSYFRRSRLAVMQEPSCYAATLAATGPSHDAAWVRLDGAPRPCDLRLVAFSWLPLRVSGGSRLQSRQQEEAGELGKETEDESEVLGMFDLGLTPRQLDRLTGQIFLGVAGNQDMASGGDSEPIKINVQSFLGRFCLVYKTAGAKLEKWMLDALDEVAKLIMRTPAQDLVSDRPGQGGDDDPEELPRLTSQEKEVKGLKGQDGTSSKDLMSAGTPAQPGRRRARRRRRRSRRPRPRPRKGLESRRRCPRRRDHRFAEDAVALQSPGDASGDGVLEIQEFVKGFAKVKGITDDLVVDGESLTSERILSIAKAIDYTGNGTINYMEFLQAFETSGEGQQDIGDTLAAGHHDAAVPPPPGHPHGLPVPRRGGVWQGQGVGFH</sequence>
<dbReference type="Gene3D" id="1.10.238.10">
    <property type="entry name" value="EF-hand"/>
    <property type="match status" value="1"/>
</dbReference>
<feature type="compositionally biased region" description="Low complexity" evidence="2">
    <location>
        <begin position="83"/>
        <end position="93"/>
    </location>
</feature>
<feature type="domain" description="EF-hand" evidence="4">
    <location>
        <begin position="705"/>
        <end position="740"/>
    </location>
</feature>
<feature type="compositionally biased region" description="Basic residues" evidence="2">
    <location>
        <begin position="624"/>
        <end position="643"/>
    </location>
</feature>
<evidence type="ECO:0000259" key="4">
    <source>
        <dbReference type="PROSITE" id="PS50222"/>
    </source>
</evidence>
<feature type="transmembrane region" description="Helical" evidence="3">
    <location>
        <begin position="301"/>
        <end position="320"/>
    </location>
</feature>
<dbReference type="EMBL" id="CAUYUJ010007779">
    <property type="protein sequence ID" value="CAK0821950.1"/>
    <property type="molecule type" value="Genomic_DNA"/>
</dbReference>
<keyword evidence="3" id="KW-0472">Membrane</keyword>
<feature type="region of interest" description="Disordered" evidence="2">
    <location>
        <begin position="573"/>
        <end position="676"/>
    </location>
</feature>
<protein>
    <recommendedName>
        <fullName evidence="4">EF-hand domain-containing protein</fullName>
    </recommendedName>
</protein>
<evidence type="ECO:0000256" key="1">
    <source>
        <dbReference type="ARBA" id="ARBA00022837"/>
    </source>
</evidence>
<dbReference type="InterPro" id="IPR011992">
    <property type="entry name" value="EF-hand-dom_pair"/>
</dbReference>
<feature type="transmembrane region" description="Helical" evidence="3">
    <location>
        <begin position="326"/>
        <end position="347"/>
    </location>
</feature>
<dbReference type="InterPro" id="IPR018247">
    <property type="entry name" value="EF_Hand_1_Ca_BS"/>
</dbReference>
<feature type="region of interest" description="Disordered" evidence="2">
    <location>
        <begin position="67"/>
        <end position="93"/>
    </location>
</feature>
<evidence type="ECO:0000313" key="5">
    <source>
        <dbReference type="EMBL" id="CAK0821950.1"/>
    </source>
</evidence>
<organism evidence="5 6">
    <name type="scientific">Prorocentrum cordatum</name>
    <dbReference type="NCBI Taxonomy" id="2364126"/>
    <lineage>
        <taxon>Eukaryota</taxon>
        <taxon>Sar</taxon>
        <taxon>Alveolata</taxon>
        <taxon>Dinophyceae</taxon>
        <taxon>Prorocentrales</taxon>
        <taxon>Prorocentraceae</taxon>
        <taxon>Prorocentrum</taxon>
    </lineage>
</organism>
<keyword evidence="6" id="KW-1185">Reference proteome</keyword>
<dbReference type="PROSITE" id="PS00018">
    <property type="entry name" value="EF_HAND_1"/>
    <property type="match status" value="1"/>
</dbReference>
<keyword evidence="1" id="KW-0106">Calcium</keyword>
<dbReference type="InterPro" id="IPR002048">
    <property type="entry name" value="EF_hand_dom"/>
</dbReference>
<dbReference type="Proteomes" id="UP001189429">
    <property type="component" value="Unassembled WGS sequence"/>
</dbReference>